<feature type="binding site" evidence="2">
    <location>
        <begin position="480"/>
        <end position="487"/>
    </location>
    <ligand>
        <name>ATP</name>
        <dbReference type="ChEBI" id="CHEBI:30616"/>
    </ligand>
</feature>
<evidence type="ECO:0000256" key="3">
    <source>
        <dbReference type="SAM" id="Coils"/>
    </source>
</evidence>
<dbReference type="GO" id="GO:0010181">
    <property type="term" value="F:FMN binding"/>
    <property type="evidence" value="ECO:0007669"/>
    <property type="project" value="InterPro"/>
</dbReference>
<protein>
    <submittedName>
        <fullName evidence="8">NADPH oxidoreductase B</fullName>
    </submittedName>
</protein>
<evidence type="ECO:0000256" key="2">
    <source>
        <dbReference type="PROSITE-ProRule" id="PRU00283"/>
    </source>
</evidence>
<dbReference type="InterPro" id="IPR018247">
    <property type="entry name" value="EF_Hand_1_Ca_BS"/>
</dbReference>
<evidence type="ECO:0000313" key="8">
    <source>
        <dbReference type="EMBL" id="OLP84661.1"/>
    </source>
</evidence>
<dbReference type="PROSITE" id="PS50902">
    <property type="entry name" value="FLAVODOXIN_LIKE"/>
    <property type="match status" value="1"/>
</dbReference>
<dbReference type="Proteomes" id="UP000186817">
    <property type="component" value="Unassembled WGS sequence"/>
</dbReference>
<proteinExistence type="inferred from homology"/>
<gene>
    <name evidence="8" type="primary">redB</name>
    <name evidence="8" type="ORF">AK812_SmicGene34439</name>
</gene>
<dbReference type="InterPro" id="IPR001752">
    <property type="entry name" value="Kinesin_motor_dom"/>
</dbReference>
<feature type="domain" description="EF-hand" evidence="6">
    <location>
        <begin position="1169"/>
        <end position="1204"/>
    </location>
</feature>
<reference evidence="8 9" key="1">
    <citation type="submission" date="2016-02" db="EMBL/GenBank/DDBJ databases">
        <title>Genome analysis of coral dinoflagellate symbionts highlights evolutionary adaptations to a symbiotic lifestyle.</title>
        <authorList>
            <person name="Aranda M."/>
            <person name="Li Y."/>
            <person name="Liew Y.J."/>
            <person name="Baumgarten S."/>
            <person name="Simakov O."/>
            <person name="Wilson M."/>
            <person name="Piel J."/>
            <person name="Ashoor H."/>
            <person name="Bougouffa S."/>
            <person name="Bajic V.B."/>
            <person name="Ryu T."/>
            <person name="Ravasi T."/>
            <person name="Bayer T."/>
            <person name="Micklem G."/>
            <person name="Kim H."/>
            <person name="Bhak J."/>
            <person name="Lajeunesse T.C."/>
            <person name="Voolstra C.R."/>
        </authorList>
    </citation>
    <scope>NUCLEOTIDE SEQUENCE [LARGE SCALE GENOMIC DNA]</scope>
    <source>
        <strain evidence="8 9">CCMP2467</strain>
    </source>
</reference>
<feature type="coiled-coil region" evidence="3">
    <location>
        <begin position="168"/>
        <end position="202"/>
    </location>
</feature>
<dbReference type="InterPro" id="IPR036961">
    <property type="entry name" value="Kinesin_motor_dom_sf"/>
</dbReference>
<keyword evidence="9" id="KW-1185">Reference proteome</keyword>
<keyword evidence="2" id="KW-0067">ATP-binding</keyword>
<dbReference type="SUPFAM" id="SSF52540">
    <property type="entry name" value="P-loop containing nucleoside triphosphate hydrolases"/>
    <property type="match status" value="1"/>
</dbReference>
<dbReference type="GO" id="GO:0003777">
    <property type="term" value="F:microtubule motor activity"/>
    <property type="evidence" value="ECO:0007669"/>
    <property type="project" value="InterPro"/>
</dbReference>
<feature type="region of interest" description="Disordered" evidence="4">
    <location>
        <begin position="299"/>
        <end position="322"/>
    </location>
</feature>
<evidence type="ECO:0000256" key="4">
    <source>
        <dbReference type="SAM" id="MobiDB-lite"/>
    </source>
</evidence>
<feature type="compositionally biased region" description="Low complexity" evidence="4">
    <location>
        <begin position="19"/>
        <end position="38"/>
    </location>
</feature>
<dbReference type="GO" id="GO:0005509">
    <property type="term" value="F:calcium ion binding"/>
    <property type="evidence" value="ECO:0007669"/>
    <property type="project" value="InterPro"/>
</dbReference>
<dbReference type="SUPFAM" id="SSF52218">
    <property type="entry name" value="Flavoproteins"/>
    <property type="match status" value="1"/>
</dbReference>
<name>A0A1Q9CP08_SYMMI</name>
<feature type="compositionally biased region" description="Polar residues" evidence="4">
    <location>
        <begin position="956"/>
        <end position="967"/>
    </location>
</feature>
<dbReference type="OrthoDB" id="1688044at2759"/>
<comment type="similarity">
    <text evidence="2">Belongs to the TRAFAC class myosin-kinesin ATPase superfamily. Kinesin family.</text>
</comment>
<dbReference type="Gene3D" id="3.40.850.10">
    <property type="entry name" value="Kinesin motor domain"/>
    <property type="match status" value="1"/>
</dbReference>
<dbReference type="Pfam" id="PF00258">
    <property type="entry name" value="Flavodoxin_1"/>
    <property type="match status" value="1"/>
</dbReference>
<feature type="compositionally biased region" description="Low complexity" evidence="4">
    <location>
        <begin position="74"/>
        <end position="83"/>
    </location>
</feature>
<evidence type="ECO:0000256" key="1">
    <source>
        <dbReference type="ARBA" id="ARBA00022837"/>
    </source>
</evidence>
<organism evidence="8 9">
    <name type="scientific">Symbiodinium microadriaticum</name>
    <name type="common">Dinoflagellate</name>
    <name type="synonym">Zooxanthella microadriatica</name>
    <dbReference type="NCBI Taxonomy" id="2951"/>
    <lineage>
        <taxon>Eukaryota</taxon>
        <taxon>Sar</taxon>
        <taxon>Alveolata</taxon>
        <taxon>Dinophyceae</taxon>
        <taxon>Suessiales</taxon>
        <taxon>Symbiodiniaceae</taxon>
        <taxon>Symbiodinium</taxon>
    </lineage>
</organism>
<dbReference type="GO" id="GO:0008017">
    <property type="term" value="F:microtubule binding"/>
    <property type="evidence" value="ECO:0007669"/>
    <property type="project" value="InterPro"/>
</dbReference>
<accession>A0A1Q9CP08</accession>
<dbReference type="SUPFAM" id="SSF47473">
    <property type="entry name" value="EF-hand"/>
    <property type="match status" value="1"/>
</dbReference>
<evidence type="ECO:0000259" key="5">
    <source>
        <dbReference type="PROSITE" id="PS50067"/>
    </source>
</evidence>
<sequence>MFGPPSPLSKSRLRGTLQSRRLSPRGSPRSPGSGSPSGEGKVSFGLPNEVKSPRFRSGNKSVPAPLKLEELPDDAPSGPSSSPKRATSQTPPAPTKEWGAECVQVLCAPASGAVTPSFAVIPPHLSDNVFRSISVASTAHTNYTNYSAAHSDDSSIVSTAQAALAAASEAMRQEAVKAATARQQLEDQSRRLEAQLAATNQILQPLMSPRVQHLLHQIQSPKHFAAPQSQTTQAQFLTHGYVGGYGHSSGSCSAAPVTVRRTVRVAPPRVVSQVPVHTSTVAAAAAPKQVIPGLDATQKEDNTRSDQQQVSTSSSVGVQTSCELPSEVPAQDLALKEIAEALAFASRDLGTEPSLEQVKQDRDCIRQAIAKGRAAGLSEEELATAEQQRRRLHNLYQDLKGQLRVYCRVRPLNSRERRIGDKEAMQVVDKSTLEVRSTGDVFEFDGIFGSSDSQADVFEDCCDLAQSAVDGQNVTVFCYGITGAGKTYTMYGTPEEDGLAQRMFGEVFAQVDVRPQANVTVMGSMMELYNNYLVDLLRPIDWQGRQSPALSLKLDRLGTVQEHREPHEHALFPKTFLAREWRGGNCANLRGVSCRTGCPESMRTDTTELLKLGAALAITVAICRLLWVKGTGSSKRKVAEPGSPKSPGNRSATPKASNGTADALWIYYGSQTGTAEGFAQELEQEAANHEIGATVVDLEDFDPDTFKTHKAVVMVLATYGEGDPTDNATEFFKWLADDSVDSDYLKGVKFTVMGCGNRQYVHFNQSAKIADQRLECLGAERVYERGEGDDDQNIEEDFEQWRENGLWPALRKALGLAGSENVKDEHAVETAESVVKRLPLKLELAQNIRNLPVDPLVQVGGADVLGKWYFQASQASVAVCDELRQKPNADAGKTTKHIEFNVQQLPAVDWRTADNLEGNPHGRSECRGVGASGQTAMGCGASQAKSHLQEAPAPSEATTGTTKTSESVARKVEKLEIETSAAVAESYTESPVASPVASPLASAPTPASPSKSRPRAPKAPQATWIENGRSYRKTPGRATAMRRNSAPENRDAPPSEQARLSVCASLSATSTSAALSPQTGEVLLPGAVRSTTGTHGTHGTGTTSASNEAPIIANTLSSSTTLASVDTEEAQGQPASPLNVGSLRSVKSVEQRSMAGGEPGPGPGYLTDLQVAQLGQIFSFVDKNGDGKLTRKELLIGLKKSPAVRTLFEISGSDLEQIQADFEGQGRLGSAEGRWCLLTSADEVLNKAEFIRHFVGNPEQALKGIRLHCGDPDRPKFTATQDWQPVPKGAACPPGLEYKMDLATGETLGRLCKSKA</sequence>
<feature type="compositionally biased region" description="Low complexity" evidence="4">
    <location>
        <begin position="305"/>
        <end position="321"/>
    </location>
</feature>
<evidence type="ECO:0000313" key="9">
    <source>
        <dbReference type="Proteomes" id="UP000186817"/>
    </source>
</evidence>
<dbReference type="Gene3D" id="1.10.238.10">
    <property type="entry name" value="EF-hand"/>
    <property type="match status" value="1"/>
</dbReference>
<dbReference type="SMART" id="SM00054">
    <property type="entry name" value="EFh"/>
    <property type="match status" value="1"/>
</dbReference>
<dbReference type="GO" id="GO:0007018">
    <property type="term" value="P:microtubule-based movement"/>
    <property type="evidence" value="ECO:0007669"/>
    <property type="project" value="InterPro"/>
</dbReference>
<keyword evidence="2" id="KW-0505">Motor protein</keyword>
<dbReference type="PROSITE" id="PS50222">
    <property type="entry name" value="EF_HAND_2"/>
    <property type="match status" value="1"/>
</dbReference>
<dbReference type="InterPro" id="IPR002048">
    <property type="entry name" value="EF_hand_dom"/>
</dbReference>
<feature type="compositionally biased region" description="Low complexity" evidence="4">
    <location>
        <begin position="1091"/>
        <end position="1103"/>
    </location>
</feature>
<dbReference type="Gene3D" id="3.40.50.360">
    <property type="match status" value="1"/>
</dbReference>
<dbReference type="InterPro" id="IPR031852">
    <property type="entry name" value="Vik1/Cik1_MT-bd"/>
</dbReference>
<comment type="caution">
    <text evidence="8">The sequence shown here is derived from an EMBL/GenBank/DDBJ whole genome shotgun (WGS) entry which is preliminary data.</text>
</comment>
<dbReference type="PROSITE" id="PS00018">
    <property type="entry name" value="EF_HAND_1"/>
    <property type="match status" value="1"/>
</dbReference>
<feature type="compositionally biased region" description="Low complexity" evidence="4">
    <location>
        <begin position="990"/>
        <end position="1011"/>
    </location>
</feature>
<dbReference type="PROSITE" id="PS50067">
    <property type="entry name" value="KINESIN_MOTOR_2"/>
    <property type="match status" value="1"/>
</dbReference>
<dbReference type="PRINTS" id="PR00369">
    <property type="entry name" value="FLAVODOXIN"/>
</dbReference>
<dbReference type="InterPro" id="IPR011992">
    <property type="entry name" value="EF-hand-dom_pair"/>
</dbReference>
<dbReference type="PANTHER" id="PTHR47972">
    <property type="entry name" value="KINESIN-LIKE PROTEIN KLP-3"/>
    <property type="match status" value="1"/>
</dbReference>
<feature type="region of interest" description="Disordered" evidence="4">
    <location>
        <begin position="1088"/>
        <end position="1110"/>
    </location>
</feature>
<evidence type="ECO:0000259" key="7">
    <source>
        <dbReference type="PROSITE" id="PS50902"/>
    </source>
</evidence>
<feature type="compositionally biased region" description="Polar residues" evidence="4">
    <location>
        <begin position="646"/>
        <end position="657"/>
    </location>
</feature>
<keyword evidence="3" id="KW-0175">Coiled coil</keyword>
<dbReference type="InterPro" id="IPR027417">
    <property type="entry name" value="P-loop_NTPase"/>
</dbReference>
<keyword evidence="2" id="KW-0547">Nucleotide-binding</keyword>
<feature type="region of interest" description="Disordered" evidence="4">
    <location>
        <begin position="1"/>
        <end position="97"/>
    </location>
</feature>
<feature type="region of interest" description="Disordered" evidence="4">
    <location>
        <begin position="984"/>
        <end position="1060"/>
    </location>
</feature>
<feature type="region of interest" description="Disordered" evidence="4">
    <location>
        <begin position="1124"/>
        <end position="1159"/>
    </location>
</feature>
<dbReference type="EMBL" id="LSRX01001025">
    <property type="protein sequence ID" value="OLP84661.1"/>
    <property type="molecule type" value="Genomic_DNA"/>
</dbReference>
<dbReference type="InterPro" id="IPR027640">
    <property type="entry name" value="Kinesin-like_fam"/>
</dbReference>
<feature type="domain" description="Flavodoxin-like" evidence="7">
    <location>
        <begin position="664"/>
        <end position="806"/>
    </location>
</feature>
<dbReference type="SMART" id="SM00129">
    <property type="entry name" value="KISc"/>
    <property type="match status" value="1"/>
</dbReference>
<evidence type="ECO:0000259" key="6">
    <source>
        <dbReference type="PROSITE" id="PS50222"/>
    </source>
</evidence>
<dbReference type="GO" id="GO:0005524">
    <property type="term" value="F:ATP binding"/>
    <property type="evidence" value="ECO:0007669"/>
    <property type="project" value="UniProtKB-UniRule"/>
</dbReference>
<keyword evidence="1" id="KW-0106">Calcium</keyword>
<dbReference type="InterPro" id="IPR029039">
    <property type="entry name" value="Flavoprotein-like_sf"/>
</dbReference>
<feature type="region of interest" description="Disordered" evidence="4">
    <location>
        <begin position="913"/>
        <end position="971"/>
    </location>
</feature>
<feature type="region of interest" description="Disordered" evidence="4">
    <location>
        <begin position="634"/>
        <end position="657"/>
    </location>
</feature>
<feature type="domain" description="Kinesin motor" evidence="5">
    <location>
        <begin position="402"/>
        <end position="539"/>
    </location>
</feature>
<dbReference type="Pfam" id="PF16796">
    <property type="entry name" value="Microtub_bd"/>
    <property type="match status" value="1"/>
</dbReference>
<dbReference type="InterPro" id="IPR001094">
    <property type="entry name" value="Flavdoxin-like"/>
</dbReference>
<dbReference type="InterPro" id="IPR008254">
    <property type="entry name" value="Flavodoxin/NO_synth"/>
</dbReference>